<comment type="caution">
    <text evidence="5">The sequence shown here is derived from an EMBL/GenBank/DDBJ whole genome shotgun (WGS) entry which is preliminary data.</text>
</comment>
<dbReference type="Gene3D" id="1.10.10.60">
    <property type="entry name" value="Homeodomain-like"/>
    <property type="match status" value="2"/>
</dbReference>
<evidence type="ECO:0000256" key="1">
    <source>
        <dbReference type="ARBA" id="ARBA00023015"/>
    </source>
</evidence>
<keyword evidence="2" id="KW-0238">DNA-binding</keyword>
<dbReference type="Pfam" id="PF12833">
    <property type="entry name" value="HTH_18"/>
    <property type="match status" value="1"/>
</dbReference>
<dbReference type="AlphaFoldDB" id="A0A7X1Z8A8"/>
<keyword evidence="1" id="KW-0805">Transcription regulation</keyword>
<evidence type="ECO:0000313" key="5">
    <source>
        <dbReference type="EMBL" id="MQW38596.1"/>
    </source>
</evidence>
<dbReference type="SUPFAM" id="SSF51182">
    <property type="entry name" value="RmlC-like cupins"/>
    <property type="match status" value="1"/>
</dbReference>
<name>A0A7X1Z8A8_9LACT</name>
<dbReference type="InterPro" id="IPR018060">
    <property type="entry name" value="HTH_AraC"/>
</dbReference>
<reference evidence="5 6" key="1">
    <citation type="submission" date="2019-10" db="EMBL/GenBank/DDBJ databases">
        <authorList>
            <person name="Dong K."/>
        </authorList>
    </citation>
    <scope>NUCLEOTIDE SEQUENCE [LARGE SCALE GENOMIC DNA]</scope>
    <source>
        <strain evidence="5 6">DSM 28960</strain>
    </source>
</reference>
<protein>
    <submittedName>
        <fullName evidence="5">Helix-turn-helix domain-containing protein</fullName>
    </submittedName>
</protein>
<dbReference type="GO" id="GO:0043565">
    <property type="term" value="F:sequence-specific DNA binding"/>
    <property type="evidence" value="ECO:0007669"/>
    <property type="project" value="InterPro"/>
</dbReference>
<evidence type="ECO:0000256" key="3">
    <source>
        <dbReference type="ARBA" id="ARBA00023163"/>
    </source>
</evidence>
<dbReference type="GO" id="GO:0003700">
    <property type="term" value="F:DNA-binding transcription factor activity"/>
    <property type="evidence" value="ECO:0007669"/>
    <property type="project" value="InterPro"/>
</dbReference>
<evidence type="ECO:0000313" key="6">
    <source>
        <dbReference type="Proteomes" id="UP000439550"/>
    </source>
</evidence>
<keyword evidence="6" id="KW-1185">Reference proteome</keyword>
<dbReference type="EMBL" id="WITJ01000002">
    <property type="protein sequence ID" value="MQW38596.1"/>
    <property type="molecule type" value="Genomic_DNA"/>
</dbReference>
<feature type="domain" description="HTH araC/xylS-type" evidence="4">
    <location>
        <begin position="172"/>
        <end position="270"/>
    </location>
</feature>
<dbReference type="RefSeq" id="WP_153494898.1">
    <property type="nucleotide sequence ID" value="NZ_CBCRWP010000002.1"/>
</dbReference>
<dbReference type="InterPro" id="IPR009057">
    <property type="entry name" value="Homeodomain-like_sf"/>
</dbReference>
<dbReference type="PANTHER" id="PTHR43280">
    <property type="entry name" value="ARAC-FAMILY TRANSCRIPTIONAL REGULATOR"/>
    <property type="match status" value="1"/>
</dbReference>
<dbReference type="PANTHER" id="PTHR43280:SF30">
    <property type="entry name" value="MMSAB OPERON REGULATORY PROTEIN"/>
    <property type="match status" value="1"/>
</dbReference>
<keyword evidence="3" id="KW-0804">Transcription</keyword>
<dbReference type="PROSITE" id="PS01124">
    <property type="entry name" value="HTH_ARAC_FAMILY_2"/>
    <property type="match status" value="1"/>
</dbReference>
<organism evidence="5 6">
    <name type="scientific">Lactococcus hircilactis</name>
    <dbReference type="NCBI Taxonomy" id="1494462"/>
    <lineage>
        <taxon>Bacteria</taxon>
        <taxon>Bacillati</taxon>
        <taxon>Bacillota</taxon>
        <taxon>Bacilli</taxon>
        <taxon>Lactobacillales</taxon>
        <taxon>Streptococcaceae</taxon>
        <taxon>Lactococcus</taxon>
    </lineage>
</organism>
<dbReference type="Gene3D" id="2.60.120.10">
    <property type="entry name" value="Jelly Rolls"/>
    <property type="match status" value="1"/>
</dbReference>
<dbReference type="OrthoDB" id="9813413at2"/>
<sequence length="312" mass="36703">MNNELETIQHYKMNNLNFLLVDILYRKPHLHFEIELAFVLEGTGIVRTEDKAYDIRAGQAIVFNSCQVHEFSSDSSLKLLILQFNTSIFELIFPQLNEIYFESNPFNLIDNQTMFSFIMQAALTYFDETTLSPLLIHGYVSLSLDQLIHLCDFKTLNTAQQNKQIDLQERIERITKYIHENYTEKIYLDDLASREGFSRTYFSHFFKNNFGVTFKEYLDYLRCEKARVLLISTNENLLNISYACGFSDIRTLNNSFKKIYGSSPREYRKNTMSSTNDLNISFNPDLTDNQTFYDANQSYHYLKKYQDEHASD</sequence>
<dbReference type="Pfam" id="PF07883">
    <property type="entry name" value="Cupin_2"/>
    <property type="match status" value="1"/>
</dbReference>
<dbReference type="InterPro" id="IPR014710">
    <property type="entry name" value="RmlC-like_jellyroll"/>
</dbReference>
<evidence type="ECO:0000256" key="2">
    <source>
        <dbReference type="ARBA" id="ARBA00023125"/>
    </source>
</evidence>
<gene>
    <name evidence="5" type="ORF">GHI93_01355</name>
</gene>
<dbReference type="InterPro" id="IPR013096">
    <property type="entry name" value="Cupin_2"/>
</dbReference>
<dbReference type="Proteomes" id="UP000439550">
    <property type="component" value="Unassembled WGS sequence"/>
</dbReference>
<accession>A0A7X1Z8A8</accession>
<dbReference type="InterPro" id="IPR011051">
    <property type="entry name" value="RmlC_Cupin_sf"/>
</dbReference>
<dbReference type="SUPFAM" id="SSF46689">
    <property type="entry name" value="Homeodomain-like"/>
    <property type="match status" value="2"/>
</dbReference>
<evidence type="ECO:0000259" key="4">
    <source>
        <dbReference type="PROSITE" id="PS01124"/>
    </source>
</evidence>
<proteinExistence type="predicted"/>
<dbReference type="SMART" id="SM00342">
    <property type="entry name" value="HTH_ARAC"/>
    <property type="match status" value="1"/>
</dbReference>